<feature type="compositionally biased region" description="Polar residues" evidence="1">
    <location>
        <begin position="274"/>
        <end position="283"/>
    </location>
</feature>
<keyword evidence="2" id="KW-0472">Membrane</keyword>
<dbReference type="Pfam" id="PF07963">
    <property type="entry name" value="N_methyl"/>
    <property type="match status" value="1"/>
</dbReference>
<keyword evidence="5" id="KW-1185">Reference proteome</keyword>
<evidence type="ECO:0000259" key="3">
    <source>
        <dbReference type="Pfam" id="PF07596"/>
    </source>
</evidence>
<dbReference type="RefSeq" id="WP_152100569.1">
    <property type="nucleotide sequence ID" value="NZ_AP021861.1"/>
</dbReference>
<accession>A0A5K7XGF8</accession>
<proteinExistence type="predicted"/>
<dbReference type="Proteomes" id="UP000326837">
    <property type="component" value="Chromosome"/>
</dbReference>
<evidence type="ECO:0000313" key="4">
    <source>
        <dbReference type="EMBL" id="BBO35122.1"/>
    </source>
</evidence>
<dbReference type="Gene3D" id="3.30.700.10">
    <property type="entry name" value="Glycoprotein, Type 4 Pilin"/>
    <property type="match status" value="1"/>
</dbReference>
<reference evidence="5" key="1">
    <citation type="submission" date="2019-10" db="EMBL/GenBank/DDBJ databases">
        <title>Lacipirellula parvula gen. nov., sp. nov., representing a lineage of planctomycetes widespread in freshwater anoxic habitats, and description of the family Lacipirellulaceae.</title>
        <authorList>
            <person name="Dedysh S.N."/>
            <person name="Kulichevskaya I.S."/>
            <person name="Beletsky A.V."/>
            <person name="Rakitin A.L."/>
            <person name="Mardanov A.V."/>
            <person name="Ivanova A.A."/>
            <person name="Saltykova V.X."/>
            <person name="Rijpstra W.I.C."/>
            <person name="Sinninghe Damste J.S."/>
            <person name="Ravin N.V."/>
        </authorList>
    </citation>
    <scope>NUCLEOTIDE SEQUENCE [LARGE SCALE GENOMIC DNA]</scope>
    <source>
        <strain evidence="5">PX69</strain>
    </source>
</reference>
<dbReference type="NCBIfam" id="TIGR02532">
    <property type="entry name" value="IV_pilin_GFxxxE"/>
    <property type="match status" value="1"/>
</dbReference>
<dbReference type="KEGG" id="lpav:PLANPX_4734"/>
<dbReference type="PANTHER" id="PTHR30093:SF2">
    <property type="entry name" value="TYPE II SECRETION SYSTEM PROTEIN H"/>
    <property type="match status" value="1"/>
</dbReference>
<dbReference type="InterPro" id="IPR011453">
    <property type="entry name" value="DUF1559"/>
</dbReference>
<dbReference type="AlphaFoldDB" id="A0A5K7XGF8"/>
<dbReference type="InterPro" id="IPR012902">
    <property type="entry name" value="N_methyl_site"/>
</dbReference>
<name>A0A5K7XGF8_9BACT</name>
<feature type="transmembrane region" description="Helical" evidence="2">
    <location>
        <begin position="20"/>
        <end position="41"/>
    </location>
</feature>
<feature type="domain" description="DUF1559" evidence="3">
    <location>
        <begin position="42"/>
        <end position="353"/>
    </location>
</feature>
<dbReference type="PANTHER" id="PTHR30093">
    <property type="entry name" value="GENERAL SECRETION PATHWAY PROTEIN G"/>
    <property type="match status" value="1"/>
</dbReference>
<dbReference type="EMBL" id="AP021861">
    <property type="protein sequence ID" value="BBO35122.1"/>
    <property type="molecule type" value="Genomic_DNA"/>
</dbReference>
<protein>
    <recommendedName>
        <fullName evidence="3">DUF1559 domain-containing protein</fullName>
    </recommendedName>
</protein>
<dbReference type="InterPro" id="IPR045584">
    <property type="entry name" value="Pilin-like"/>
</dbReference>
<evidence type="ECO:0000313" key="5">
    <source>
        <dbReference type="Proteomes" id="UP000326837"/>
    </source>
</evidence>
<organism evidence="4 5">
    <name type="scientific">Lacipirellula parvula</name>
    <dbReference type="NCBI Taxonomy" id="2650471"/>
    <lineage>
        <taxon>Bacteria</taxon>
        <taxon>Pseudomonadati</taxon>
        <taxon>Planctomycetota</taxon>
        <taxon>Planctomycetia</taxon>
        <taxon>Pirellulales</taxon>
        <taxon>Lacipirellulaceae</taxon>
        <taxon>Lacipirellula</taxon>
    </lineage>
</organism>
<sequence>MIQRGSLTPQCAVSRRAFTLVELLVVIAIIGVLVALLLPAVQAAREAARRSSCQNNLKNIGLAALNYESARKVYPPGSVNARKTGYNGNSWQMEILPYMEQGTLGSNAATLLASYRTSATTEADFYDIRAKANAGDAAAKAVVEGLKGVVIFSCPSDNASEAVDKFAPELKASNYSGIAGSFKSRNPSVTCPTTYTDTKYMAVDCVSTINIDGILFPGSKVKASHISDGTSNTLMVGERWYQVRAWPFGAYHSAAYTGSATGMGQEKAPPQVPAQASSTSCKNIDSRYPPNANLASTGYYVSHDDSTDRPGAVPASMKTIGFNDLPFQSFHSGGALFARADASVSFLTDGTDPVLYTSMASRNGEEVVSE</sequence>
<dbReference type="SUPFAM" id="SSF54523">
    <property type="entry name" value="Pili subunits"/>
    <property type="match status" value="1"/>
</dbReference>
<feature type="region of interest" description="Disordered" evidence="1">
    <location>
        <begin position="262"/>
        <end position="283"/>
    </location>
</feature>
<dbReference type="Pfam" id="PF07596">
    <property type="entry name" value="SBP_bac_10"/>
    <property type="match status" value="1"/>
</dbReference>
<keyword evidence="2" id="KW-1133">Transmembrane helix</keyword>
<evidence type="ECO:0000256" key="1">
    <source>
        <dbReference type="SAM" id="MobiDB-lite"/>
    </source>
</evidence>
<gene>
    <name evidence="4" type="ORF">PLANPX_4734</name>
</gene>
<evidence type="ECO:0000256" key="2">
    <source>
        <dbReference type="SAM" id="Phobius"/>
    </source>
</evidence>
<keyword evidence="2" id="KW-0812">Transmembrane</keyword>